<keyword evidence="1" id="KW-0472">Membrane</keyword>
<keyword evidence="3" id="KW-1185">Reference proteome</keyword>
<dbReference type="Proteomes" id="UP000824120">
    <property type="component" value="Chromosome 10"/>
</dbReference>
<dbReference type="AlphaFoldDB" id="A0A9J5X5C7"/>
<sequence length="79" mass="9074">MIREGQTNIRLHSNQDYKHRSEIDRRFCENPSFCLILLVPFLTDPCGRILAFIVTLFPPFFGAFVVLTPDFQGKVGELS</sequence>
<keyword evidence="1" id="KW-0812">Transmembrane</keyword>
<protein>
    <submittedName>
        <fullName evidence="2">Uncharacterized protein</fullName>
    </submittedName>
</protein>
<evidence type="ECO:0000313" key="2">
    <source>
        <dbReference type="EMBL" id="KAG5583355.1"/>
    </source>
</evidence>
<proteinExistence type="predicted"/>
<name>A0A9J5X5C7_SOLCO</name>
<keyword evidence="1" id="KW-1133">Transmembrane helix</keyword>
<dbReference type="EMBL" id="JACXVP010000010">
    <property type="protein sequence ID" value="KAG5583355.1"/>
    <property type="molecule type" value="Genomic_DNA"/>
</dbReference>
<accession>A0A9J5X5C7</accession>
<comment type="caution">
    <text evidence="2">The sequence shown here is derived from an EMBL/GenBank/DDBJ whole genome shotgun (WGS) entry which is preliminary data.</text>
</comment>
<reference evidence="2 3" key="1">
    <citation type="submission" date="2020-09" db="EMBL/GenBank/DDBJ databases">
        <title>De no assembly of potato wild relative species, Solanum commersonii.</title>
        <authorList>
            <person name="Cho K."/>
        </authorList>
    </citation>
    <scope>NUCLEOTIDE SEQUENCE [LARGE SCALE GENOMIC DNA]</scope>
    <source>
        <strain evidence="2">LZ3.2</strain>
        <tissue evidence="2">Leaf</tissue>
    </source>
</reference>
<gene>
    <name evidence="2" type="ORF">H5410_053982</name>
</gene>
<evidence type="ECO:0000313" key="3">
    <source>
        <dbReference type="Proteomes" id="UP000824120"/>
    </source>
</evidence>
<feature type="transmembrane region" description="Helical" evidence="1">
    <location>
        <begin position="49"/>
        <end position="67"/>
    </location>
</feature>
<organism evidence="2 3">
    <name type="scientific">Solanum commersonii</name>
    <name type="common">Commerson's wild potato</name>
    <name type="synonym">Commerson's nightshade</name>
    <dbReference type="NCBI Taxonomy" id="4109"/>
    <lineage>
        <taxon>Eukaryota</taxon>
        <taxon>Viridiplantae</taxon>
        <taxon>Streptophyta</taxon>
        <taxon>Embryophyta</taxon>
        <taxon>Tracheophyta</taxon>
        <taxon>Spermatophyta</taxon>
        <taxon>Magnoliopsida</taxon>
        <taxon>eudicotyledons</taxon>
        <taxon>Gunneridae</taxon>
        <taxon>Pentapetalae</taxon>
        <taxon>asterids</taxon>
        <taxon>lamiids</taxon>
        <taxon>Solanales</taxon>
        <taxon>Solanaceae</taxon>
        <taxon>Solanoideae</taxon>
        <taxon>Solaneae</taxon>
        <taxon>Solanum</taxon>
    </lineage>
</organism>
<evidence type="ECO:0000256" key="1">
    <source>
        <dbReference type="SAM" id="Phobius"/>
    </source>
</evidence>